<dbReference type="EMBL" id="BLRU01000538">
    <property type="protein sequence ID" value="GFP20594.1"/>
    <property type="molecule type" value="Genomic_DNA"/>
</dbReference>
<dbReference type="Gene3D" id="2.60.260.20">
    <property type="entry name" value="Urease metallochaperone UreE, N-terminal domain"/>
    <property type="match status" value="1"/>
</dbReference>
<dbReference type="Proteomes" id="UP000574717">
    <property type="component" value="Unassembled WGS sequence"/>
</dbReference>
<evidence type="ECO:0000313" key="4">
    <source>
        <dbReference type="EMBL" id="GFP20594.1"/>
    </source>
</evidence>
<reference evidence="4 5" key="1">
    <citation type="journal article" date="2020" name="Front. Microbiol.">
        <title>Single-cell genomics of novel Actinobacteria with the Wood-Ljungdahl pathway discovered in a serpentinizing system.</title>
        <authorList>
            <person name="Merino N."/>
            <person name="Kawai M."/>
            <person name="Boyd E.S."/>
            <person name="Colman D.R."/>
            <person name="McGlynn S.E."/>
            <person name="Nealson K.H."/>
            <person name="Kurokawa K."/>
            <person name="Hongoh Y."/>
        </authorList>
    </citation>
    <scope>NUCLEOTIDE SEQUENCE [LARGE SCALE GENOMIC DNA]</scope>
    <source>
        <strain evidence="4 5">S03</strain>
    </source>
</reference>
<dbReference type="PANTHER" id="PTHR43096:SF52">
    <property type="entry name" value="DNAJ HOMOLOG 1, MITOCHONDRIAL-RELATED"/>
    <property type="match status" value="1"/>
</dbReference>
<dbReference type="GO" id="GO:0005737">
    <property type="term" value="C:cytoplasm"/>
    <property type="evidence" value="ECO:0007669"/>
    <property type="project" value="TreeGrafter"/>
</dbReference>
<protein>
    <submittedName>
        <fullName evidence="4">Molecular chaperone DnaJ</fullName>
    </submittedName>
</protein>
<dbReference type="CDD" id="cd10747">
    <property type="entry name" value="DnaJ_C"/>
    <property type="match status" value="1"/>
</dbReference>
<name>A0A6V8NMM0_9ACTN</name>
<organism evidence="4 5">
    <name type="scientific">Candidatus Hakubella thermalkaliphila</name>
    <dbReference type="NCBI Taxonomy" id="2754717"/>
    <lineage>
        <taxon>Bacteria</taxon>
        <taxon>Bacillati</taxon>
        <taxon>Actinomycetota</taxon>
        <taxon>Actinomycetota incertae sedis</taxon>
        <taxon>Candidatus Hakubellales</taxon>
        <taxon>Candidatus Hakubellaceae</taxon>
        <taxon>Candidatus Hakubella</taxon>
    </lineage>
</organism>
<evidence type="ECO:0000256" key="1">
    <source>
        <dbReference type="ARBA" id="ARBA00023186"/>
    </source>
</evidence>
<dbReference type="PANTHER" id="PTHR43096">
    <property type="entry name" value="DNAJ HOMOLOG 1, MITOCHONDRIAL-RELATED"/>
    <property type="match status" value="1"/>
</dbReference>
<comment type="caution">
    <text evidence="4">The sequence shown here is derived from an EMBL/GenBank/DDBJ whole genome shotgun (WGS) entry which is preliminary data.</text>
</comment>
<dbReference type="AlphaFoldDB" id="A0A6V8NMM0"/>
<feature type="domain" description="Chaperone DnaJ C-terminal" evidence="3">
    <location>
        <begin position="2"/>
        <end position="94"/>
    </location>
</feature>
<dbReference type="GO" id="GO:0042026">
    <property type="term" value="P:protein refolding"/>
    <property type="evidence" value="ECO:0007669"/>
    <property type="project" value="TreeGrafter"/>
</dbReference>
<dbReference type="SUPFAM" id="SSF49493">
    <property type="entry name" value="HSP40/DnaJ peptide-binding domain"/>
    <property type="match status" value="1"/>
</dbReference>
<dbReference type="Pfam" id="PF01556">
    <property type="entry name" value="DnaJ_C"/>
    <property type="match status" value="1"/>
</dbReference>
<evidence type="ECO:0000256" key="2">
    <source>
        <dbReference type="SAM" id="MobiDB-lite"/>
    </source>
</evidence>
<accession>A0A6V8NMM0</accession>
<dbReference type="InterPro" id="IPR002939">
    <property type="entry name" value="DnaJ_C"/>
</dbReference>
<feature type="region of interest" description="Disordered" evidence="2">
    <location>
        <begin position="73"/>
        <end position="96"/>
    </location>
</feature>
<evidence type="ECO:0000259" key="3">
    <source>
        <dbReference type="Pfam" id="PF01556"/>
    </source>
</evidence>
<evidence type="ECO:0000313" key="5">
    <source>
        <dbReference type="Proteomes" id="UP000574717"/>
    </source>
</evidence>
<dbReference type="InterPro" id="IPR008971">
    <property type="entry name" value="HSP40/DnaJ_pept-bd"/>
</dbReference>
<keyword evidence="1" id="KW-0143">Chaperone</keyword>
<sequence>MGGVGEAGGPQGDLRIEVTVRPHPVFTRKENDIYLDLPITFGEAALSAKIEVPTIDGSAVMTIPPVTQGGQKFKLSGKGFPSPRTGGRGNQYIIAK</sequence>
<dbReference type="GO" id="GO:0051082">
    <property type="term" value="F:unfolded protein binding"/>
    <property type="evidence" value="ECO:0007669"/>
    <property type="project" value="InterPro"/>
</dbReference>
<gene>
    <name evidence="4" type="ORF">HKBW3S03_02097</name>
</gene>
<proteinExistence type="predicted"/>
<feature type="non-terminal residue" evidence="4">
    <location>
        <position position="96"/>
    </location>
</feature>